<dbReference type="Proteomes" id="UP000008068">
    <property type="component" value="Unassembled WGS sequence"/>
</dbReference>
<accession>G0P156</accession>
<keyword evidence="2" id="KW-1185">Reference proteome</keyword>
<dbReference type="HOGENOM" id="CLU_1267891_0_0_1"/>
<dbReference type="InParanoid" id="G0P156"/>
<reference evidence="2" key="1">
    <citation type="submission" date="2011-07" db="EMBL/GenBank/DDBJ databases">
        <authorList>
            <consortium name="Caenorhabditis brenneri Sequencing and Analysis Consortium"/>
            <person name="Wilson R.K."/>
        </authorList>
    </citation>
    <scope>NUCLEOTIDE SEQUENCE [LARGE SCALE GENOMIC DNA]</scope>
    <source>
        <strain evidence="2">PB2801</strain>
    </source>
</reference>
<dbReference type="PANTHER" id="PTHR21503">
    <property type="entry name" value="F-BOX-CONTAINING HYPOTHETICAL PROTEIN C.ELEGANS"/>
    <property type="match status" value="1"/>
</dbReference>
<protein>
    <recommendedName>
        <fullName evidence="3">F-box associated domain-containing protein</fullName>
    </recommendedName>
</protein>
<gene>
    <name evidence="1" type="ORF">CAEBREN_23120</name>
</gene>
<evidence type="ECO:0008006" key="3">
    <source>
        <dbReference type="Google" id="ProtNLM"/>
    </source>
</evidence>
<sequence>MFFDQDPTIIFLPMNLAFKIGRSAYYLERLMKLFKCSIDYLDINADYLSDFIDASFSFNEVKKLAISGKKEIENDKLKYLVERFEVSEAFILMCPVSNSFHCNPKLFDAKTLMLMGGKSAGWITGNYLSQLGNIRILHIDLPQFGMEDFVEFITGWFQSIEKTNLKSFITSFKNPFPPQNLVLDHLQPMPWDPERRPAGVFFQNMNVLSDLSEGLDILRSDGQLATILADANRVLFHVWSEREMRGLPYE</sequence>
<dbReference type="EMBL" id="GL380008">
    <property type="protein sequence ID" value="EGT42211.1"/>
    <property type="molecule type" value="Genomic_DNA"/>
</dbReference>
<dbReference type="eggNOG" id="ENOG502TK5R">
    <property type="taxonomic scope" value="Eukaryota"/>
</dbReference>
<organism evidence="2">
    <name type="scientific">Caenorhabditis brenneri</name>
    <name type="common">Nematode worm</name>
    <dbReference type="NCBI Taxonomy" id="135651"/>
    <lineage>
        <taxon>Eukaryota</taxon>
        <taxon>Metazoa</taxon>
        <taxon>Ecdysozoa</taxon>
        <taxon>Nematoda</taxon>
        <taxon>Chromadorea</taxon>
        <taxon>Rhabditida</taxon>
        <taxon>Rhabditina</taxon>
        <taxon>Rhabditomorpha</taxon>
        <taxon>Rhabditoidea</taxon>
        <taxon>Rhabditidae</taxon>
        <taxon>Peloderinae</taxon>
        <taxon>Caenorhabditis</taxon>
    </lineage>
</organism>
<dbReference type="OrthoDB" id="5906958at2759"/>
<name>G0P156_CAEBE</name>
<dbReference type="AlphaFoldDB" id="G0P156"/>
<proteinExistence type="predicted"/>
<evidence type="ECO:0000313" key="2">
    <source>
        <dbReference type="Proteomes" id="UP000008068"/>
    </source>
</evidence>
<evidence type="ECO:0000313" key="1">
    <source>
        <dbReference type="EMBL" id="EGT42211.1"/>
    </source>
</evidence>